<dbReference type="Proteomes" id="UP000198406">
    <property type="component" value="Unassembled WGS sequence"/>
</dbReference>
<proteinExistence type="predicted"/>
<dbReference type="PANTHER" id="PTHR28110">
    <property type="entry name" value="TRANSMEMBRANE PROTEIN"/>
    <property type="match status" value="1"/>
</dbReference>
<dbReference type="OrthoDB" id="4347at2759"/>
<dbReference type="PANTHER" id="PTHR28110:SF1">
    <property type="entry name" value="TRANSMEMBRANE PROTEIN"/>
    <property type="match status" value="1"/>
</dbReference>
<dbReference type="GO" id="GO:0005737">
    <property type="term" value="C:cytoplasm"/>
    <property type="evidence" value="ECO:0007669"/>
    <property type="project" value="TreeGrafter"/>
</dbReference>
<evidence type="ECO:0000313" key="2">
    <source>
        <dbReference type="EMBL" id="GAX20826.1"/>
    </source>
</evidence>
<dbReference type="InParanoid" id="A0A1Z5K3P5"/>
<organism evidence="2 3">
    <name type="scientific">Fistulifera solaris</name>
    <name type="common">Oleaginous diatom</name>
    <dbReference type="NCBI Taxonomy" id="1519565"/>
    <lineage>
        <taxon>Eukaryota</taxon>
        <taxon>Sar</taxon>
        <taxon>Stramenopiles</taxon>
        <taxon>Ochrophyta</taxon>
        <taxon>Bacillariophyta</taxon>
        <taxon>Bacillariophyceae</taxon>
        <taxon>Bacillariophycidae</taxon>
        <taxon>Naviculales</taxon>
        <taxon>Naviculaceae</taxon>
        <taxon>Fistulifera</taxon>
    </lineage>
</organism>
<feature type="transmembrane region" description="Helical" evidence="1">
    <location>
        <begin position="21"/>
        <end position="42"/>
    </location>
</feature>
<protein>
    <recommendedName>
        <fullName evidence="4">DUF218 domain-containing protein</fullName>
    </recommendedName>
</protein>
<name>A0A1Z5K3P5_FISSO</name>
<keyword evidence="1" id="KW-1133">Transmembrane helix</keyword>
<evidence type="ECO:0008006" key="4">
    <source>
        <dbReference type="Google" id="ProtNLM"/>
    </source>
</evidence>
<keyword evidence="3" id="KW-1185">Reference proteome</keyword>
<keyword evidence="1" id="KW-0472">Membrane</keyword>
<evidence type="ECO:0000313" key="3">
    <source>
        <dbReference type="Proteomes" id="UP000198406"/>
    </source>
</evidence>
<evidence type="ECO:0000256" key="1">
    <source>
        <dbReference type="SAM" id="Phobius"/>
    </source>
</evidence>
<keyword evidence="1" id="KW-0812">Transmembrane</keyword>
<gene>
    <name evidence="2" type="ORF">FisN_7Hh140</name>
</gene>
<dbReference type="EMBL" id="BDSP01000152">
    <property type="protein sequence ID" value="GAX20826.1"/>
    <property type="molecule type" value="Genomic_DNA"/>
</dbReference>
<reference evidence="2 3" key="1">
    <citation type="journal article" date="2015" name="Plant Cell">
        <title>Oil accumulation by the oleaginous diatom Fistulifera solaris as revealed by the genome and transcriptome.</title>
        <authorList>
            <person name="Tanaka T."/>
            <person name="Maeda Y."/>
            <person name="Veluchamy A."/>
            <person name="Tanaka M."/>
            <person name="Abida H."/>
            <person name="Marechal E."/>
            <person name="Bowler C."/>
            <person name="Muto M."/>
            <person name="Sunaga Y."/>
            <person name="Tanaka M."/>
            <person name="Yoshino T."/>
            <person name="Taniguchi T."/>
            <person name="Fukuda Y."/>
            <person name="Nemoto M."/>
            <person name="Matsumoto M."/>
            <person name="Wong P.S."/>
            <person name="Aburatani S."/>
            <person name="Fujibuchi W."/>
        </authorList>
    </citation>
    <scope>NUCLEOTIDE SEQUENCE [LARGE SCALE GENOMIC DNA]</scope>
    <source>
        <strain evidence="2 3">JPCC DA0580</strain>
    </source>
</reference>
<accession>A0A1Z5K3P5</accession>
<comment type="caution">
    <text evidence="2">The sequence shown here is derived from an EMBL/GenBank/DDBJ whole genome shotgun (WGS) entry which is preliminary data.</text>
</comment>
<sequence length="326" mass="36810">MKIQRRKQFSPYATHCTRQQRRIFGSLLTILAFVAYTTTVWAPMVAQEHAWVGLRTIQRKKWISNSAQPFNTNGVASAAKNLIIVAGHSVTISGHLEDANQDENDWFLLDYQRHRGLPEAIVGHIRAGIAAAQKDPTSLLVFSGGETRAATGPETEGASYYRVTDAMQLWPSPSTVRARTITEDFATDSFENLMFSICRFREVTGSYPNTITVVSFSFKQTRFQTMHAKALRWPPNRFQYIGVDPPASTGFKLEEATKGELENSVKPFQSDPYGCHSKILQEKRKQRNPFSRTPPYTLSCPEMSDLLRFCGSDLIPLDKVPWGKRK</sequence>
<dbReference type="InterPro" id="IPR055323">
    <property type="entry name" value="C57A10.07/YOR238W"/>
</dbReference>
<dbReference type="AlphaFoldDB" id="A0A1Z5K3P5"/>